<accession>A0A7R9QDR4</accession>
<feature type="domain" description="Cytochrome b5 heme-binding" evidence="3">
    <location>
        <begin position="15"/>
        <end position="111"/>
    </location>
</feature>
<organism evidence="4">
    <name type="scientific">Oppiella nova</name>
    <dbReference type="NCBI Taxonomy" id="334625"/>
    <lineage>
        <taxon>Eukaryota</taxon>
        <taxon>Metazoa</taxon>
        <taxon>Ecdysozoa</taxon>
        <taxon>Arthropoda</taxon>
        <taxon>Chelicerata</taxon>
        <taxon>Arachnida</taxon>
        <taxon>Acari</taxon>
        <taxon>Acariformes</taxon>
        <taxon>Sarcoptiformes</taxon>
        <taxon>Oribatida</taxon>
        <taxon>Brachypylina</taxon>
        <taxon>Oppioidea</taxon>
        <taxon>Oppiidae</taxon>
        <taxon>Oppiella</taxon>
    </lineage>
</organism>
<dbReference type="EMBL" id="OC915823">
    <property type="protein sequence ID" value="CAD7642085.1"/>
    <property type="molecule type" value="Genomic_DNA"/>
</dbReference>
<evidence type="ECO:0000256" key="1">
    <source>
        <dbReference type="ARBA" id="ARBA00038357"/>
    </source>
</evidence>
<dbReference type="EMBL" id="CAJPVJ010000998">
    <property type="protein sequence ID" value="CAG2163843.1"/>
    <property type="molecule type" value="Genomic_DNA"/>
</dbReference>
<evidence type="ECO:0000313" key="4">
    <source>
        <dbReference type="EMBL" id="CAD7642085.1"/>
    </source>
</evidence>
<comment type="similarity">
    <text evidence="1">Belongs to the cytochrome b5 family. MAPR subfamily.</text>
</comment>
<name>A0A7R9QDR4_9ACAR</name>
<dbReference type="InterPro" id="IPR036400">
    <property type="entry name" value="Cyt_B5-like_heme/steroid_sf"/>
</dbReference>
<feature type="region of interest" description="Disordered" evidence="2">
    <location>
        <begin position="206"/>
        <end position="229"/>
    </location>
</feature>
<gene>
    <name evidence="4" type="ORF">ONB1V03_LOCUS3407</name>
</gene>
<dbReference type="SUPFAM" id="SSF55856">
    <property type="entry name" value="Cytochrome b5-like heme/steroid binding domain"/>
    <property type="match status" value="1"/>
</dbReference>
<dbReference type="InterPro" id="IPR001199">
    <property type="entry name" value="Cyt_B5-like_heme/steroid-bd"/>
</dbReference>
<protein>
    <recommendedName>
        <fullName evidence="3">Cytochrome b5 heme-binding domain-containing protein</fullName>
    </recommendedName>
</protein>
<proteinExistence type="inferred from homology"/>
<dbReference type="PANTHER" id="PTHR10281">
    <property type="entry name" value="MEMBRANE-ASSOCIATED PROGESTERONE RECEPTOR COMPONENT-RELATED"/>
    <property type="match status" value="1"/>
</dbReference>
<dbReference type="Proteomes" id="UP000728032">
    <property type="component" value="Unassembled WGS sequence"/>
</dbReference>
<dbReference type="OrthoDB" id="10257697at2759"/>
<evidence type="ECO:0000313" key="5">
    <source>
        <dbReference type="Proteomes" id="UP000728032"/>
    </source>
</evidence>
<dbReference type="Gene3D" id="3.10.120.10">
    <property type="entry name" value="Cytochrome b5-like heme/steroid binding domain"/>
    <property type="match status" value="1"/>
</dbReference>
<keyword evidence="5" id="KW-1185">Reference proteome</keyword>
<dbReference type="SMART" id="SM01117">
    <property type="entry name" value="Cyt-b5"/>
    <property type="match status" value="1"/>
</dbReference>
<dbReference type="AlphaFoldDB" id="A0A7R9QDR4"/>
<reference evidence="4" key="1">
    <citation type="submission" date="2020-11" db="EMBL/GenBank/DDBJ databases">
        <authorList>
            <person name="Tran Van P."/>
        </authorList>
    </citation>
    <scope>NUCLEOTIDE SEQUENCE</scope>
</reference>
<dbReference type="PANTHER" id="PTHR10281:SF4">
    <property type="entry name" value="NEUFERRICIN"/>
    <property type="match status" value="1"/>
</dbReference>
<dbReference type="InterPro" id="IPR050577">
    <property type="entry name" value="MAPR/NEUFC/NENF-like"/>
</dbReference>
<sequence>MDSTKSCLSGGEVLMSRSQLSRYDGSGDSLGLYLSFLGVIYDVSKGSQHYKPGGSYSFFAGKDASKAFITGDFAESGLTDDLSELDIQSFDGIQTWIDLYENDYKRVGKLIGTYYDSNGCETQSLHWVRQQIQLNNHLKEQQNDELKVFPYCNSEWSGVTNSGRVWCSRGSGGQDRDWVGVPRQLFVTEKKQYRCACVRDSGPPTQPAIVYADDDTPNDKTPSDEDIGDLSNPLLKEYDGCNPASFECRIKD</sequence>
<evidence type="ECO:0000259" key="3">
    <source>
        <dbReference type="SMART" id="SM01117"/>
    </source>
</evidence>
<dbReference type="GO" id="GO:0016020">
    <property type="term" value="C:membrane"/>
    <property type="evidence" value="ECO:0007669"/>
    <property type="project" value="TreeGrafter"/>
</dbReference>
<dbReference type="GO" id="GO:0012505">
    <property type="term" value="C:endomembrane system"/>
    <property type="evidence" value="ECO:0007669"/>
    <property type="project" value="TreeGrafter"/>
</dbReference>
<dbReference type="Pfam" id="PF00173">
    <property type="entry name" value="Cyt-b5"/>
    <property type="match status" value="1"/>
</dbReference>
<evidence type="ECO:0000256" key="2">
    <source>
        <dbReference type="SAM" id="MobiDB-lite"/>
    </source>
</evidence>